<organism evidence="1 2">
    <name type="scientific">Pedobacter duraquae</name>
    <dbReference type="NCBI Taxonomy" id="425511"/>
    <lineage>
        <taxon>Bacteria</taxon>
        <taxon>Pseudomonadati</taxon>
        <taxon>Bacteroidota</taxon>
        <taxon>Sphingobacteriia</taxon>
        <taxon>Sphingobacteriales</taxon>
        <taxon>Sphingobacteriaceae</taxon>
        <taxon>Pedobacter</taxon>
    </lineage>
</organism>
<comment type="caution">
    <text evidence="1">The sequence shown here is derived from an EMBL/GenBank/DDBJ whole genome shotgun (WGS) entry which is preliminary data.</text>
</comment>
<accession>A0A4R6IL84</accession>
<dbReference type="PANTHER" id="PTHR41260:SF1">
    <property type="entry name" value="PROTEIN ECSC"/>
    <property type="match status" value="1"/>
</dbReference>
<sequence>MTEYEQKISVELKQWQRKITKDPSFADRLSKQVQDKMSGIIPEKVHQAVTFMVEKMFKLMLYGAEYLTGEMPDPQSTLLWREAYVKQTIKDYQKTAGVEGAVTGAGGILMGIADFPVLVGIKLKMLFEISRLYGYDVGDYRERLFMLYIFQLAFSSQHNRPQVYKILENWQAYADLLPKDPAAFDWRSFQQEYRDYIDLAKMAQLIPVVGAAVGAVANYKLIDKLGATAMQCYRMRKLDDGLKLENQ</sequence>
<name>A0A4R6IL84_9SPHI</name>
<dbReference type="Pfam" id="PF12787">
    <property type="entry name" value="EcsC"/>
    <property type="match status" value="1"/>
</dbReference>
<evidence type="ECO:0000313" key="2">
    <source>
        <dbReference type="Proteomes" id="UP000295499"/>
    </source>
</evidence>
<protein>
    <submittedName>
        <fullName evidence="1">EcsC family protein</fullName>
    </submittedName>
</protein>
<dbReference type="PANTHER" id="PTHR41260">
    <property type="entry name" value="PROTEIN ECSC"/>
    <property type="match status" value="1"/>
</dbReference>
<dbReference type="RefSeq" id="WP_133554534.1">
    <property type="nucleotide sequence ID" value="NZ_SNWM01000002.1"/>
</dbReference>
<gene>
    <name evidence="1" type="ORF">CLV32_1828</name>
</gene>
<dbReference type="EMBL" id="SNWM01000002">
    <property type="protein sequence ID" value="TDO22843.1"/>
    <property type="molecule type" value="Genomic_DNA"/>
</dbReference>
<dbReference type="Proteomes" id="UP000295499">
    <property type="component" value="Unassembled WGS sequence"/>
</dbReference>
<reference evidence="1 2" key="1">
    <citation type="submission" date="2019-03" db="EMBL/GenBank/DDBJ databases">
        <title>Genomic Encyclopedia of Archaeal and Bacterial Type Strains, Phase II (KMG-II): from individual species to whole genera.</title>
        <authorList>
            <person name="Goeker M."/>
        </authorList>
    </citation>
    <scope>NUCLEOTIDE SEQUENCE [LARGE SCALE GENOMIC DNA]</scope>
    <source>
        <strain evidence="1 2">DSM 19034</strain>
    </source>
</reference>
<evidence type="ECO:0000313" key="1">
    <source>
        <dbReference type="EMBL" id="TDO22843.1"/>
    </source>
</evidence>
<dbReference type="OrthoDB" id="1705901at2"/>
<keyword evidence="2" id="KW-1185">Reference proteome</keyword>
<proteinExistence type="predicted"/>
<dbReference type="InterPro" id="IPR024787">
    <property type="entry name" value="EcsC"/>
</dbReference>
<dbReference type="AlphaFoldDB" id="A0A4R6IL84"/>